<dbReference type="AlphaFoldDB" id="A0A0P1EPX4"/>
<dbReference type="Proteomes" id="UP000050786">
    <property type="component" value="Unassembled WGS sequence"/>
</dbReference>
<evidence type="ECO:0000313" key="2">
    <source>
        <dbReference type="Proteomes" id="UP000050786"/>
    </source>
</evidence>
<keyword evidence="2" id="KW-1185">Reference proteome</keyword>
<reference evidence="2" key="1">
    <citation type="submission" date="2015-09" db="EMBL/GenBank/DDBJ databases">
        <authorList>
            <person name="Rodrigo-Torres L."/>
            <person name="Arahal D.R."/>
        </authorList>
    </citation>
    <scope>NUCLEOTIDE SEQUENCE [LARGE SCALE GENOMIC DNA]</scope>
    <source>
        <strain evidence="2">CECT 4293</strain>
    </source>
</reference>
<gene>
    <name evidence="1" type="ORF">RUM4293_04510</name>
</gene>
<protein>
    <submittedName>
        <fullName evidence="1">Uncharacterized protein</fullName>
    </submittedName>
</protein>
<organism evidence="1 2">
    <name type="scientific">Ruegeria atlantica</name>
    <dbReference type="NCBI Taxonomy" id="81569"/>
    <lineage>
        <taxon>Bacteria</taxon>
        <taxon>Pseudomonadati</taxon>
        <taxon>Pseudomonadota</taxon>
        <taxon>Alphaproteobacteria</taxon>
        <taxon>Rhodobacterales</taxon>
        <taxon>Roseobacteraceae</taxon>
        <taxon>Ruegeria</taxon>
    </lineage>
</organism>
<dbReference type="EMBL" id="CYPS01000067">
    <property type="protein sequence ID" value="CUH45593.1"/>
    <property type="molecule type" value="Genomic_DNA"/>
</dbReference>
<evidence type="ECO:0000313" key="1">
    <source>
        <dbReference type="EMBL" id="CUH45593.1"/>
    </source>
</evidence>
<proteinExistence type="predicted"/>
<name>A0A0P1EPX4_9RHOB</name>
<sequence>MAIGYRIDEKKSPIEESPQYSELNARFSRFLLDFRKEKLAQQLAGNDKNRDEITRGDFQSFKARMTEGLELTDYDLDRIHRRVLSVLLRPEAGLVLQDE</sequence>
<accession>A0A0P1EPX4</accession>